<accession>A0A0E9MPA3</accession>
<dbReference type="EMBL" id="BBWU01000029">
    <property type="protein sequence ID" value="GAO39348.1"/>
    <property type="molecule type" value="Genomic_DNA"/>
</dbReference>
<reference evidence="1 2" key="1">
    <citation type="submission" date="2015-04" db="EMBL/GenBank/DDBJ databases">
        <title>Whole genome shotgun sequence of Sphingomonas changbaiensis NBRC 104936.</title>
        <authorList>
            <person name="Katano-Makiyama Y."/>
            <person name="Hosoyama A."/>
            <person name="Hashimoto M."/>
            <person name="Noguchi M."/>
            <person name="Tsuchikane K."/>
            <person name="Ohji S."/>
            <person name="Yamazoe A."/>
            <person name="Ichikawa N."/>
            <person name="Kimura A."/>
            <person name="Fujita N."/>
        </authorList>
    </citation>
    <scope>NUCLEOTIDE SEQUENCE [LARGE SCALE GENOMIC DNA]</scope>
    <source>
        <strain evidence="1 2">NBRC 104936</strain>
    </source>
</reference>
<dbReference type="InterPro" id="IPR021251">
    <property type="entry name" value="DUF2793"/>
</dbReference>
<gene>
    <name evidence="1" type="ORF">SCH01S_29_00360</name>
</gene>
<dbReference type="Proteomes" id="UP000033202">
    <property type="component" value="Unassembled WGS sequence"/>
</dbReference>
<dbReference type="AlphaFoldDB" id="A0A0E9MPA3"/>
<dbReference type="RefSeq" id="WP_046348174.1">
    <property type="nucleotide sequence ID" value="NZ_BBWU01000029.1"/>
</dbReference>
<evidence type="ECO:0008006" key="3">
    <source>
        <dbReference type="Google" id="ProtNLM"/>
    </source>
</evidence>
<dbReference type="Pfam" id="PF10983">
    <property type="entry name" value="DUF2793"/>
    <property type="match status" value="1"/>
</dbReference>
<organism evidence="1 2">
    <name type="scientific">Sphingomonas changbaiensis NBRC 104936</name>
    <dbReference type="NCBI Taxonomy" id="1219043"/>
    <lineage>
        <taxon>Bacteria</taxon>
        <taxon>Pseudomonadati</taxon>
        <taxon>Pseudomonadota</taxon>
        <taxon>Alphaproteobacteria</taxon>
        <taxon>Sphingomonadales</taxon>
        <taxon>Sphingomonadaceae</taxon>
        <taxon>Sphingomonas</taxon>
    </lineage>
</organism>
<sequence>MSLESARLALPFLAAGQAQKELTHNEALALIDMGIAAAAKSAGIETPPSTPVIGECWILGDAPTGAWVDRAGALACWTESGWRFLAGREGMIVWVQDQQLWAVREADGWTIGAARAARVMVNDLQVLGAREAAVMPPTGGSVVDAEARSAITAILDRLIAHGLIDT</sequence>
<name>A0A0E9MPA3_9SPHN</name>
<protein>
    <recommendedName>
        <fullName evidence="3">DUF2793 domain-containing protein</fullName>
    </recommendedName>
</protein>
<dbReference type="STRING" id="1219043.SCH01S_29_00360"/>
<proteinExistence type="predicted"/>
<evidence type="ECO:0000313" key="2">
    <source>
        <dbReference type="Proteomes" id="UP000033202"/>
    </source>
</evidence>
<keyword evidence="2" id="KW-1185">Reference proteome</keyword>
<evidence type="ECO:0000313" key="1">
    <source>
        <dbReference type="EMBL" id="GAO39348.1"/>
    </source>
</evidence>
<dbReference type="OrthoDB" id="564699at2"/>
<comment type="caution">
    <text evidence="1">The sequence shown here is derived from an EMBL/GenBank/DDBJ whole genome shotgun (WGS) entry which is preliminary data.</text>
</comment>